<dbReference type="KEGG" id="cbr:CBG_10512"/>
<evidence type="ECO:0000313" key="4">
    <source>
        <dbReference type="WormBase" id="CBG10512"/>
    </source>
</evidence>
<evidence type="ECO:0000313" key="3">
    <source>
        <dbReference type="Proteomes" id="UP000008549"/>
    </source>
</evidence>
<keyword evidence="1" id="KW-1133">Transmembrane helix</keyword>
<evidence type="ECO:0000256" key="1">
    <source>
        <dbReference type="SAM" id="Phobius"/>
    </source>
</evidence>
<reference evidence="2 3" key="2">
    <citation type="journal article" date="2011" name="PLoS Genet.">
        <title>Caenorhabditis briggsae recombinant inbred line genotypes reveal inter-strain incompatibility and the evolution of recombination.</title>
        <authorList>
            <person name="Ross J.A."/>
            <person name="Koboldt D.C."/>
            <person name="Staisch J.E."/>
            <person name="Chamberlin H.M."/>
            <person name="Gupta B.P."/>
            <person name="Miller R.D."/>
            <person name="Baird S.E."/>
            <person name="Haag E.S."/>
        </authorList>
    </citation>
    <scope>NUCLEOTIDE SEQUENCE [LARGE SCALE GENOMIC DNA]</scope>
    <source>
        <strain evidence="2 3">AF16</strain>
    </source>
</reference>
<protein>
    <submittedName>
        <fullName evidence="2">Protein CBG10512</fullName>
    </submittedName>
</protein>
<dbReference type="WormBase" id="CBG10512">
    <property type="protein sequence ID" value="CBP49756"/>
    <property type="gene ID" value="WBGene00031889"/>
</dbReference>
<dbReference type="InParanoid" id="A8XAZ3"/>
<keyword evidence="1" id="KW-0472">Membrane</keyword>
<dbReference type="RefSeq" id="XP_045094302.1">
    <property type="nucleotide sequence ID" value="XM_045236783.1"/>
</dbReference>
<feature type="transmembrane region" description="Helical" evidence="1">
    <location>
        <begin position="15"/>
        <end position="36"/>
    </location>
</feature>
<gene>
    <name evidence="2 4" type="ORF">CBG10512</name>
    <name evidence="2" type="ORF">CBG_10512</name>
</gene>
<dbReference type="EMBL" id="HE600935">
    <property type="protein sequence ID" value="CAP29921.2"/>
    <property type="molecule type" value="Genomic_DNA"/>
</dbReference>
<keyword evidence="1" id="KW-0812">Transmembrane</keyword>
<reference evidence="2 3" key="1">
    <citation type="journal article" date="2003" name="PLoS Biol.">
        <title>The genome sequence of Caenorhabditis briggsae: a platform for comparative genomics.</title>
        <authorList>
            <person name="Stein L.D."/>
            <person name="Bao Z."/>
            <person name="Blasiar D."/>
            <person name="Blumenthal T."/>
            <person name="Brent M.R."/>
            <person name="Chen N."/>
            <person name="Chinwalla A."/>
            <person name="Clarke L."/>
            <person name="Clee C."/>
            <person name="Coghlan A."/>
            <person name="Coulson A."/>
            <person name="D'Eustachio P."/>
            <person name="Fitch D.H."/>
            <person name="Fulton L.A."/>
            <person name="Fulton R.E."/>
            <person name="Griffiths-Jones S."/>
            <person name="Harris T.W."/>
            <person name="Hillier L.W."/>
            <person name="Kamath R."/>
            <person name="Kuwabara P.E."/>
            <person name="Mardis E.R."/>
            <person name="Marra M.A."/>
            <person name="Miner T.L."/>
            <person name="Minx P."/>
            <person name="Mullikin J.C."/>
            <person name="Plumb R.W."/>
            <person name="Rogers J."/>
            <person name="Schein J.E."/>
            <person name="Sohrmann M."/>
            <person name="Spieth J."/>
            <person name="Stajich J.E."/>
            <person name="Wei C."/>
            <person name="Willey D."/>
            <person name="Wilson R.K."/>
            <person name="Durbin R."/>
            <person name="Waterston R.H."/>
        </authorList>
    </citation>
    <scope>NUCLEOTIDE SEQUENCE [LARGE SCALE GENOMIC DNA]</scope>
    <source>
        <strain evidence="2 3">AF16</strain>
    </source>
</reference>
<keyword evidence="3" id="KW-1185">Reference proteome</keyword>
<organism evidence="2 3">
    <name type="scientific">Caenorhabditis briggsae</name>
    <dbReference type="NCBI Taxonomy" id="6238"/>
    <lineage>
        <taxon>Eukaryota</taxon>
        <taxon>Metazoa</taxon>
        <taxon>Ecdysozoa</taxon>
        <taxon>Nematoda</taxon>
        <taxon>Chromadorea</taxon>
        <taxon>Rhabditida</taxon>
        <taxon>Rhabditina</taxon>
        <taxon>Rhabditomorpha</taxon>
        <taxon>Rhabditoidea</taxon>
        <taxon>Rhabditidae</taxon>
        <taxon>Peloderinae</taxon>
        <taxon>Caenorhabditis</taxon>
    </lineage>
</organism>
<dbReference type="GeneID" id="8577839"/>
<dbReference type="HOGENOM" id="CLU_2943904_0_0_1"/>
<dbReference type="CTD" id="8577839"/>
<sequence length="60" mass="6794">MSQQSEQPEINPSAVTISTLGFVAALITSFMNINLVKNYTRISVRMEELQNYSDVPLKQF</sequence>
<accession>A8XAZ3</accession>
<name>A8XAZ3_CAEBR</name>
<dbReference type="Proteomes" id="UP000008549">
    <property type="component" value="Unassembled WGS sequence"/>
</dbReference>
<dbReference type="AlphaFoldDB" id="A8XAZ3"/>
<proteinExistence type="predicted"/>
<evidence type="ECO:0000313" key="2">
    <source>
        <dbReference type="EMBL" id="CAP29921.2"/>
    </source>
</evidence>